<evidence type="ECO:0000256" key="1">
    <source>
        <dbReference type="SAM" id="Phobius"/>
    </source>
</evidence>
<dbReference type="GeneID" id="32808307"/>
<evidence type="ECO:0000313" key="3">
    <source>
        <dbReference type="Proteomes" id="UP001183127"/>
    </source>
</evidence>
<dbReference type="RefSeq" id="WP_011536369.1">
    <property type="nucleotide sequence ID" value="NZ_CP132921.1"/>
</dbReference>
<accession>A0ABY9QT85</accession>
<reference evidence="2 3" key="1">
    <citation type="submission" date="2023-08" db="EMBL/GenBank/DDBJ databases">
        <title>Complete Genome Sequence of Pseudomonas entomophila TVIN A01.</title>
        <authorList>
            <person name="Shelke T."/>
            <person name="Mahar N.S."/>
            <person name="Gupta I."/>
            <person name="Gupta V."/>
        </authorList>
    </citation>
    <scope>NUCLEOTIDE SEQUENCE [LARGE SCALE GENOMIC DNA]</scope>
    <source>
        <strain evidence="2 3">TVIN-A01</strain>
    </source>
</reference>
<feature type="transmembrane region" description="Helical" evidence="1">
    <location>
        <begin position="12"/>
        <end position="33"/>
    </location>
</feature>
<name>A0ABY9QT85_9PSED</name>
<dbReference type="Proteomes" id="UP001183127">
    <property type="component" value="Chromosome"/>
</dbReference>
<dbReference type="EMBL" id="CP132921">
    <property type="protein sequence ID" value="WMW06300.1"/>
    <property type="molecule type" value="Genomic_DNA"/>
</dbReference>
<organism evidence="2 3">
    <name type="scientific">Pseudomonas entomophila</name>
    <dbReference type="NCBI Taxonomy" id="312306"/>
    <lineage>
        <taxon>Bacteria</taxon>
        <taxon>Pseudomonadati</taxon>
        <taxon>Pseudomonadota</taxon>
        <taxon>Gammaproteobacteria</taxon>
        <taxon>Pseudomonadales</taxon>
        <taxon>Pseudomonadaceae</taxon>
        <taxon>Pseudomonas</taxon>
    </lineage>
</organism>
<sequence length="108" mass="12356">MTLCETLGFVNRLMFVCVMVSAFTLAIYAWYFARQRGLDINTFEGAGEVHRLAVTFEHKLLSVLLILGLYVFPLLLVLSFGPLIWGLFQGCEYRLSGRNAHIVWKLVR</sequence>
<protein>
    <submittedName>
        <fullName evidence="2">DUF4234 domain-containing protein</fullName>
    </submittedName>
</protein>
<keyword evidence="1" id="KW-0812">Transmembrane</keyword>
<keyword evidence="1" id="KW-0472">Membrane</keyword>
<gene>
    <name evidence="2" type="ORF">RAH46_02920</name>
</gene>
<keyword evidence="3" id="KW-1185">Reference proteome</keyword>
<evidence type="ECO:0000313" key="2">
    <source>
        <dbReference type="EMBL" id="WMW06300.1"/>
    </source>
</evidence>
<feature type="transmembrane region" description="Helical" evidence="1">
    <location>
        <begin position="60"/>
        <end position="88"/>
    </location>
</feature>
<keyword evidence="1" id="KW-1133">Transmembrane helix</keyword>
<proteinExistence type="predicted"/>